<reference evidence="6 7" key="1">
    <citation type="journal article" date="2023" name="Arcadia Sci">
        <title>De novo assembly of a long-read Amblyomma americanum tick genome.</title>
        <authorList>
            <person name="Chou S."/>
            <person name="Poskanzer K.E."/>
            <person name="Rollins M."/>
            <person name="Thuy-Boun P.S."/>
        </authorList>
    </citation>
    <scope>NUCLEOTIDE SEQUENCE [LARGE SCALE GENOMIC DNA]</scope>
    <source>
        <strain evidence="6">F_SG_1</strain>
        <tissue evidence="6">Salivary glands</tissue>
    </source>
</reference>
<name>A0AAQ4EJK2_AMBAM</name>
<dbReference type="Gene3D" id="4.10.410.10">
    <property type="entry name" value="Pancreatic trypsin inhibitor Kunitz domain"/>
    <property type="match status" value="1"/>
</dbReference>
<dbReference type="SUPFAM" id="SSF57362">
    <property type="entry name" value="BPTI-like"/>
    <property type="match status" value="1"/>
</dbReference>
<evidence type="ECO:0000256" key="2">
    <source>
        <dbReference type="ARBA" id="ARBA00022900"/>
    </source>
</evidence>
<dbReference type="Proteomes" id="UP001321473">
    <property type="component" value="Unassembled WGS sequence"/>
</dbReference>
<dbReference type="AlphaFoldDB" id="A0AAQ4EJK2"/>
<organism evidence="6 7">
    <name type="scientific">Amblyomma americanum</name>
    <name type="common">Lone star tick</name>
    <dbReference type="NCBI Taxonomy" id="6943"/>
    <lineage>
        <taxon>Eukaryota</taxon>
        <taxon>Metazoa</taxon>
        <taxon>Ecdysozoa</taxon>
        <taxon>Arthropoda</taxon>
        <taxon>Chelicerata</taxon>
        <taxon>Arachnida</taxon>
        <taxon>Acari</taxon>
        <taxon>Parasitiformes</taxon>
        <taxon>Ixodida</taxon>
        <taxon>Ixodoidea</taxon>
        <taxon>Ixodidae</taxon>
        <taxon>Amblyomminae</taxon>
        <taxon>Amblyomma</taxon>
    </lineage>
</organism>
<keyword evidence="2" id="KW-0722">Serine protease inhibitor</keyword>
<proteinExistence type="predicted"/>
<dbReference type="PANTHER" id="PTHR10083:SF374">
    <property type="entry name" value="BPTI_KUNITZ INHIBITOR DOMAIN-CONTAINING PROTEIN"/>
    <property type="match status" value="1"/>
</dbReference>
<comment type="caution">
    <text evidence="6">The sequence shown here is derived from an EMBL/GenBank/DDBJ whole genome shotgun (WGS) entry which is preliminary data.</text>
</comment>
<keyword evidence="4" id="KW-0732">Signal</keyword>
<dbReference type="PANTHER" id="PTHR10083">
    <property type="entry name" value="KUNITZ-TYPE PROTEASE INHIBITOR-RELATED"/>
    <property type="match status" value="1"/>
</dbReference>
<evidence type="ECO:0000313" key="7">
    <source>
        <dbReference type="Proteomes" id="UP001321473"/>
    </source>
</evidence>
<dbReference type="SMART" id="SM00131">
    <property type="entry name" value="KU"/>
    <property type="match status" value="1"/>
</dbReference>
<dbReference type="InterPro" id="IPR002223">
    <property type="entry name" value="Kunitz_BPTI"/>
</dbReference>
<evidence type="ECO:0000313" key="6">
    <source>
        <dbReference type="EMBL" id="KAK8774966.1"/>
    </source>
</evidence>
<feature type="chain" id="PRO_5042905719" description="BPTI/Kunitz inhibitor domain-containing protein" evidence="4">
    <location>
        <begin position="21"/>
        <end position="87"/>
    </location>
</feature>
<feature type="domain" description="BPTI/Kunitz inhibitor" evidence="5">
    <location>
        <begin position="35"/>
        <end position="85"/>
    </location>
</feature>
<evidence type="ECO:0000259" key="5">
    <source>
        <dbReference type="PROSITE" id="PS50279"/>
    </source>
</evidence>
<dbReference type="GO" id="GO:0004867">
    <property type="term" value="F:serine-type endopeptidase inhibitor activity"/>
    <property type="evidence" value="ECO:0007669"/>
    <property type="project" value="UniProtKB-KW"/>
</dbReference>
<sequence length="87" mass="9615">MNAIFSSVVVAVSFAVLACCQDCEEPPNCTYPDGCKEPQEVGPCKALIPKYYLNSTTRKCEPFKWGGCCANCNNFQALNESERKCLH</sequence>
<gene>
    <name evidence="6" type="ORF">V5799_010500</name>
</gene>
<dbReference type="CDD" id="cd00109">
    <property type="entry name" value="Kunitz-type"/>
    <property type="match status" value="1"/>
</dbReference>
<keyword evidence="7" id="KW-1185">Reference proteome</keyword>
<evidence type="ECO:0000256" key="1">
    <source>
        <dbReference type="ARBA" id="ARBA00022690"/>
    </source>
</evidence>
<dbReference type="InterPro" id="IPR036880">
    <property type="entry name" value="Kunitz_BPTI_sf"/>
</dbReference>
<evidence type="ECO:0000256" key="4">
    <source>
        <dbReference type="SAM" id="SignalP"/>
    </source>
</evidence>
<keyword evidence="1" id="KW-0646">Protease inhibitor</keyword>
<accession>A0AAQ4EJK2</accession>
<protein>
    <recommendedName>
        <fullName evidence="5">BPTI/Kunitz inhibitor domain-containing protein</fullName>
    </recommendedName>
</protein>
<dbReference type="GO" id="GO:0005615">
    <property type="term" value="C:extracellular space"/>
    <property type="evidence" value="ECO:0007669"/>
    <property type="project" value="TreeGrafter"/>
</dbReference>
<dbReference type="PROSITE" id="PS50279">
    <property type="entry name" value="BPTI_KUNITZ_2"/>
    <property type="match status" value="1"/>
</dbReference>
<dbReference type="PRINTS" id="PR00759">
    <property type="entry name" value="BASICPTASE"/>
</dbReference>
<dbReference type="EMBL" id="JARKHS020014770">
    <property type="protein sequence ID" value="KAK8774966.1"/>
    <property type="molecule type" value="Genomic_DNA"/>
</dbReference>
<dbReference type="Pfam" id="PF00014">
    <property type="entry name" value="Kunitz_BPTI"/>
    <property type="match status" value="1"/>
</dbReference>
<feature type="signal peptide" evidence="4">
    <location>
        <begin position="1"/>
        <end position="20"/>
    </location>
</feature>
<dbReference type="InterPro" id="IPR050098">
    <property type="entry name" value="TFPI/VKTCI-like"/>
</dbReference>
<keyword evidence="3" id="KW-1015">Disulfide bond</keyword>
<evidence type="ECO:0000256" key="3">
    <source>
        <dbReference type="ARBA" id="ARBA00023157"/>
    </source>
</evidence>